<dbReference type="Proteomes" id="UP001589797">
    <property type="component" value="Unassembled WGS sequence"/>
</dbReference>
<dbReference type="SUPFAM" id="SSF88697">
    <property type="entry name" value="PUA domain-like"/>
    <property type="match status" value="1"/>
</dbReference>
<dbReference type="PANTHER" id="PTHR14087:SF8">
    <property type="entry name" value="OS03G0676100 PROTEIN"/>
    <property type="match status" value="1"/>
</dbReference>
<gene>
    <name evidence="2" type="ORF">ACFFIP_11540</name>
</gene>
<feature type="domain" description="EVE" evidence="1">
    <location>
        <begin position="2"/>
        <end position="133"/>
    </location>
</feature>
<dbReference type="PANTHER" id="PTHR14087">
    <property type="entry name" value="THYMOCYTE NUCLEAR PROTEIN 1"/>
    <property type="match status" value="1"/>
</dbReference>
<dbReference type="InterPro" id="IPR015947">
    <property type="entry name" value="PUA-like_sf"/>
</dbReference>
<organism evidence="2 3">
    <name type="scientific">Fontibacter flavus</name>
    <dbReference type="NCBI Taxonomy" id="654838"/>
    <lineage>
        <taxon>Bacteria</taxon>
        <taxon>Pseudomonadati</taxon>
        <taxon>Bacteroidota</taxon>
        <taxon>Cytophagia</taxon>
        <taxon>Cytophagales</taxon>
        <taxon>Cyclobacteriaceae</taxon>
        <taxon>Fontibacter</taxon>
    </lineage>
</organism>
<sequence>MNYWLVKSEPSEYGWDDLCKLEEDVWDGIRNFQARNYLKEMKLGDKVLFYHSGKTKEIVGIAEVSKEAFPDPKDDENKGWVAVKIKASKSLNNPFTLDQIKEDDELSTLPLLKQSRLSVMPVEKEQFDHIVKLSR</sequence>
<evidence type="ECO:0000313" key="3">
    <source>
        <dbReference type="Proteomes" id="UP001589797"/>
    </source>
</evidence>
<dbReference type="Pfam" id="PF01878">
    <property type="entry name" value="EVE"/>
    <property type="match status" value="1"/>
</dbReference>
<dbReference type="InterPro" id="IPR002740">
    <property type="entry name" value="EVE_domain"/>
</dbReference>
<accession>A0ABV6FTV8</accession>
<protein>
    <submittedName>
        <fullName evidence="2">EVE domain-containing protein</fullName>
    </submittedName>
</protein>
<reference evidence="2 3" key="1">
    <citation type="submission" date="2024-09" db="EMBL/GenBank/DDBJ databases">
        <authorList>
            <person name="Sun Q."/>
            <person name="Mori K."/>
        </authorList>
    </citation>
    <scope>NUCLEOTIDE SEQUENCE [LARGE SCALE GENOMIC DNA]</scope>
    <source>
        <strain evidence="2 3">CCM 7650</strain>
    </source>
</reference>
<name>A0ABV6FTV8_9BACT</name>
<keyword evidence="3" id="KW-1185">Reference proteome</keyword>
<dbReference type="RefSeq" id="WP_382387806.1">
    <property type="nucleotide sequence ID" value="NZ_JBHLWI010000031.1"/>
</dbReference>
<proteinExistence type="predicted"/>
<comment type="caution">
    <text evidence="2">The sequence shown here is derived from an EMBL/GenBank/DDBJ whole genome shotgun (WGS) entry which is preliminary data.</text>
</comment>
<dbReference type="CDD" id="cd21133">
    <property type="entry name" value="EVE"/>
    <property type="match status" value="1"/>
</dbReference>
<dbReference type="InterPro" id="IPR047197">
    <property type="entry name" value="THYN1-like_EVE"/>
</dbReference>
<evidence type="ECO:0000313" key="2">
    <source>
        <dbReference type="EMBL" id="MFC0263313.1"/>
    </source>
</evidence>
<dbReference type="EMBL" id="JBHLWI010000031">
    <property type="protein sequence ID" value="MFC0263313.1"/>
    <property type="molecule type" value="Genomic_DNA"/>
</dbReference>
<evidence type="ECO:0000259" key="1">
    <source>
        <dbReference type="Pfam" id="PF01878"/>
    </source>
</evidence>
<dbReference type="InterPro" id="IPR052181">
    <property type="entry name" value="5hmC_binding"/>
</dbReference>
<dbReference type="Gene3D" id="3.10.590.10">
    <property type="entry name" value="ph1033 like domains"/>
    <property type="match status" value="1"/>
</dbReference>